<keyword evidence="7" id="KW-1185">Reference proteome</keyword>
<name>A0AAN7HVQ9_9FUNG</name>
<dbReference type="GO" id="GO:0005737">
    <property type="term" value="C:cytoplasm"/>
    <property type="evidence" value="ECO:0007669"/>
    <property type="project" value="TreeGrafter"/>
</dbReference>
<feature type="region of interest" description="Disordered" evidence="3">
    <location>
        <begin position="1"/>
        <end position="24"/>
    </location>
</feature>
<dbReference type="PROSITE" id="PS50003">
    <property type="entry name" value="PH_DOMAIN"/>
    <property type="match status" value="1"/>
</dbReference>
<dbReference type="SUPFAM" id="SSF50729">
    <property type="entry name" value="PH domain-like"/>
    <property type="match status" value="1"/>
</dbReference>
<dbReference type="Proteomes" id="UP001304243">
    <property type="component" value="Unassembled WGS sequence"/>
</dbReference>
<evidence type="ECO:0000313" key="7">
    <source>
        <dbReference type="Proteomes" id="UP001304243"/>
    </source>
</evidence>
<dbReference type="PROSITE" id="PS50238">
    <property type="entry name" value="RHOGAP"/>
    <property type="match status" value="1"/>
</dbReference>
<dbReference type="InterPro" id="IPR008936">
    <property type="entry name" value="Rho_GTPase_activation_prot"/>
</dbReference>
<keyword evidence="1" id="KW-0343">GTPase activation</keyword>
<dbReference type="GO" id="GO:0005096">
    <property type="term" value="F:GTPase activator activity"/>
    <property type="evidence" value="ECO:0007669"/>
    <property type="project" value="UniProtKB-KW"/>
</dbReference>
<feature type="region of interest" description="Disordered" evidence="3">
    <location>
        <begin position="71"/>
        <end position="103"/>
    </location>
</feature>
<keyword evidence="2" id="KW-0175">Coiled coil</keyword>
<dbReference type="SMART" id="SM00324">
    <property type="entry name" value="RhoGAP"/>
    <property type="match status" value="1"/>
</dbReference>
<feature type="domain" description="Rho-GAP" evidence="5">
    <location>
        <begin position="483"/>
        <end position="686"/>
    </location>
</feature>
<dbReference type="InterPro" id="IPR001849">
    <property type="entry name" value="PH_domain"/>
</dbReference>
<sequence length="737" mass="84016">MSMIIPTHTSSSSSCSYSSHSTIDTSSFKDTQICKSKQDLWHIIEKQRAIIQELQQALVDVTSERDGLLLKAKSIPTPPPRSPYRSHNHGETPENNYTQKRKSIPTTTFTTAPQSKAHIKVKSVHSNRFSLAVMDHVNLELWAIEKTFTELIHLNHTLHKKLNLSFHLALDSVDRKQLKTMMEDFFKRALQCQSDLSPVYSFISVKSAKHQQQQQGYLSKRGKHIIGGWKSYYFILFESELRYFSTHKGDLHVRCIPLNHDTQIGKQADGNVEPFEHAFVIVHEAAPIILGAASDTERDDWVQALLMATKKRRTQQQPITRHHSESTAVPARSSSNNNHLHHHKSMYIEHSMLLQDNTRSSMDDQTILNYYESVHQPHQQTQQRTVVLKASADSLPLDLQSDEKSKKHRKSFWSRRKFFSNSNTMPSASPTSTTTSPTSAALPIVDTASIRHTLSFPFINNTEETSSSGSSACSTPMFQIFGVPLEAAIRVSRISERYQLPAIVYRCIAYLEEKKAIHEEGIYRLSGSSAQMSYLRQQFCEYGDVDLLDKKYADVDVHVVAGLLKAWLRELPINVLTHELLNDFLLICDIKDKQSKIQELGLLVSILPLANYTLLRTLIAHLIHIVHNADTNKMTLRNVSIVFAPTLSIPSGIFTLLMSEFEYIFYTKEQQETAVPEATTSADRIKNNYLKKRSNRNSSDYKDQVPPNIIRLEKEYRHDSLVIEQDELDGNCNKQMT</sequence>
<dbReference type="GO" id="GO:0007165">
    <property type="term" value="P:signal transduction"/>
    <property type="evidence" value="ECO:0007669"/>
    <property type="project" value="InterPro"/>
</dbReference>
<evidence type="ECO:0000259" key="4">
    <source>
        <dbReference type="PROSITE" id="PS50003"/>
    </source>
</evidence>
<evidence type="ECO:0000256" key="2">
    <source>
        <dbReference type="SAM" id="Coils"/>
    </source>
</evidence>
<dbReference type="EMBL" id="JASEJX010000011">
    <property type="protein sequence ID" value="KAK4520385.1"/>
    <property type="molecule type" value="Genomic_DNA"/>
</dbReference>
<dbReference type="SUPFAM" id="SSF48350">
    <property type="entry name" value="GTPase activation domain, GAP"/>
    <property type="match status" value="1"/>
</dbReference>
<reference evidence="6 7" key="1">
    <citation type="submission" date="2022-11" db="EMBL/GenBank/DDBJ databases">
        <title>Mucor velutinosus strain NIH1002 WGS.</title>
        <authorList>
            <person name="Subramanian P."/>
            <person name="Mullikin J.C."/>
            <person name="Segre J.A."/>
            <person name="Zelazny A.M."/>
        </authorList>
    </citation>
    <scope>NUCLEOTIDE SEQUENCE [LARGE SCALE GENOMIC DNA]</scope>
    <source>
        <strain evidence="6 7">NIH1002</strain>
    </source>
</reference>
<feature type="compositionally biased region" description="Polar residues" evidence="3">
    <location>
        <begin position="93"/>
        <end position="103"/>
    </location>
</feature>
<organism evidence="6 7">
    <name type="scientific">Mucor velutinosus</name>
    <dbReference type="NCBI Taxonomy" id="708070"/>
    <lineage>
        <taxon>Eukaryota</taxon>
        <taxon>Fungi</taxon>
        <taxon>Fungi incertae sedis</taxon>
        <taxon>Mucoromycota</taxon>
        <taxon>Mucoromycotina</taxon>
        <taxon>Mucoromycetes</taxon>
        <taxon>Mucorales</taxon>
        <taxon>Mucorineae</taxon>
        <taxon>Mucoraceae</taxon>
        <taxon>Mucor</taxon>
    </lineage>
</organism>
<dbReference type="Gene3D" id="1.10.555.10">
    <property type="entry name" value="Rho GTPase activation protein"/>
    <property type="match status" value="1"/>
</dbReference>
<dbReference type="InterPro" id="IPR000198">
    <property type="entry name" value="RhoGAP_dom"/>
</dbReference>
<evidence type="ECO:0000313" key="6">
    <source>
        <dbReference type="EMBL" id="KAK4520385.1"/>
    </source>
</evidence>
<evidence type="ECO:0000256" key="3">
    <source>
        <dbReference type="SAM" id="MobiDB-lite"/>
    </source>
</evidence>
<dbReference type="Pfam" id="PF00620">
    <property type="entry name" value="RhoGAP"/>
    <property type="match status" value="1"/>
</dbReference>
<evidence type="ECO:0000259" key="5">
    <source>
        <dbReference type="PROSITE" id="PS50238"/>
    </source>
</evidence>
<accession>A0AAN7HVQ9</accession>
<dbReference type="PANTHER" id="PTHR23176">
    <property type="entry name" value="RHO/RAC/CDC GTPASE-ACTIVATING PROTEIN"/>
    <property type="match status" value="1"/>
</dbReference>
<gene>
    <name evidence="6" type="primary">RCF1_2</name>
    <name evidence="6" type="ORF">ATC70_008519</name>
</gene>
<dbReference type="AlphaFoldDB" id="A0AAN7HVQ9"/>
<feature type="coiled-coil region" evidence="2">
    <location>
        <begin position="44"/>
        <end position="71"/>
    </location>
</feature>
<evidence type="ECO:0000256" key="1">
    <source>
        <dbReference type="ARBA" id="ARBA00022468"/>
    </source>
</evidence>
<feature type="region of interest" description="Disordered" evidence="3">
    <location>
        <begin position="312"/>
        <end position="339"/>
    </location>
</feature>
<dbReference type="GeneID" id="89952205"/>
<proteinExistence type="predicted"/>
<dbReference type="PANTHER" id="PTHR23176:SF129">
    <property type="entry name" value="RHO GTPASE ACTIVATING PROTEIN AT 16F, ISOFORM E-RELATED"/>
    <property type="match status" value="1"/>
</dbReference>
<comment type="caution">
    <text evidence="6">The sequence shown here is derived from an EMBL/GenBank/DDBJ whole genome shotgun (WGS) entry which is preliminary data.</text>
</comment>
<dbReference type="RefSeq" id="XP_064687051.1">
    <property type="nucleotide sequence ID" value="XM_064827767.1"/>
</dbReference>
<dbReference type="InterPro" id="IPR050729">
    <property type="entry name" value="Rho-GAP"/>
</dbReference>
<dbReference type="Pfam" id="PF00169">
    <property type="entry name" value="PH"/>
    <property type="match status" value="1"/>
</dbReference>
<feature type="domain" description="PH" evidence="4">
    <location>
        <begin position="211"/>
        <end position="310"/>
    </location>
</feature>
<dbReference type="InterPro" id="IPR011993">
    <property type="entry name" value="PH-like_dom_sf"/>
</dbReference>
<dbReference type="Gene3D" id="2.30.29.30">
    <property type="entry name" value="Pleckstrin-homology domain (PH domain)/Phosphotyrosine-binding domain (PTB)"/>
    <property type="match status" value="1"/>
</dbReference>
<dbReference type="SMART" id="SM00233">
    <property type="entry name" value="PH"/>
    <property type="match status" value="1"/>
</dbReference>
<feature type="compositionally biased region" description="Low complexity" evidence="3">
    <location>
        <begin position="7"/>
        <end position="24"/>
    </location>
</feature>
<protein>
    <submittedName>
        <fullName evidence="6">Respiratory supercomplex factor 1, mitochondrial</fullName>
    </submittedName>
</protein>